<keyword evidence="2" id="KW-1185">Reference proteome</keyword>
<dbReference type="EMBL" id="JANHOG010002920">
    <property type="protein sequence ID" value="KAJ3518788.1"/>
    <property type="molecule type" value="Genomic_DNA"/>
</dbReference>
<sequence>MSKDLGMITSSHPLETERRHPTLYFDDGNVALSGVSRNYVRLYFRIHRSILCAHSPVMANMFAIPPLHDEESETKYVETYDGVLHIEMPDSAEDLESFLSVLYDPSYATVPLNVRVHRLISRRS</sequence>
<protein>
    <submittedName>
        <fullName evidence="1">Uncharacterized protein</fullName>
    </submittedName>
</protein>
<gene>
    <name evidence="1" type="ORF">NM688_g9391</name>
</gene>
<reference evidence="1" key="1">
    <citation type="submission" date="2022-07" db="EMBL/GenBank/DDBJ databases">
        <title>Genome Sequence of Phlebia brevispora.</title>
        <authorList>
            <person name="Buettner E."/>
        </authorList>
    </citation>
    <scope>NUCLEOTIDE SEQUENCE</scope>
    <source>
        <strain evidence="1">MPL23</strain>
    </source>
</reference>
<evidence type="ECO:0000313" key="2">
    <source>
        <dbReference type="Proteomes" id="UP001148662"/>
    </source>
</evidence>
<proteinExistence type="predicted"/>
<dbReference type="Proteomes" id="UP001148662">
    <property type="component" value="Unassembled WGS sequence"/>
</dbReference>
<organism evidence="1 2">
    <name type="scientific">Phlebia brevispora</name>
    <dbReference type="NCBI Taxonomy" id="194682"/>
    <lineage>
        <taxon>Eukaryota</taxon>
        <taxon>Fungi</taxon>
        <taxon>Dikarya</taxon>
        <taxon>Basidiomycota</taxon>
        <taxon>Agaricomycotina</taxon>
        <taxon>Agaricomycetes</taxon>
        <taxon>Polyporales</taxon>
        <taxon>Meruliaceae</taxon>
        <taxon>Phlebia</taxon>
    </lineage>
</organism>
<evidence type="ECO:0000313" key="1">
    <source>
        <dbReference type="EMBL" id="KAJ3518788.1"/>
    </source>
</evidence>
<name>A0ACC1RIW6_9APHY</name>
<comment type="caution">
    <text evidence="1">The sequence shown here is derived from an EMBL/GenBank/DDBJ whole genome shotgun (WGS) entry which is preliminary data.</text>
</comment>
<accession>A0ACC1RIW6</accession>